<name>A0A9J6C2P9_POLVA</name>
<dbReference type="InterPro" id="IPR012677">
    <property type="entry name" value="Nucleotide-bd_a/b_plait_sf"/>
</dbReference>
<comment type="subcellular location">
    <subcellularLocation>
        <location evidence="1">Cytoplasm</location>
    </subcellularLocation>
</comment>
<keyword evidence="3" id="KW-0677">Repeat</keyword>
<evidence type="ECO:0000259" key="6">
    <source>
        <dbReference type="PROSITE" id="PS50102"/>
    </source>
</evidence>
<feature type="domain" description="RRM" evidence="6">
    <location>
        <begin position="243"/>
        <end position="325"/>
    </location>
</feature>
<dbReference type="Pfam" id="PF18360">
    <property type="entry name" value="hnRNP_Q_AcD"/>
    <property type="match status" value="1"/>
</dbReference>
<dbReference type="Proteomes" id="UP001107558">
    <property type="component" value="Chromosome 2"/>
</dbReference>
<dbReference type="FunFam" id="3.30.70.330:FF:000023">
    <property type="entry name" value="Heterogeneous nuclear ribonucleoprotein q isoform"/>
    <property type="match status" value="1"/>
</dbReference>
<dbReference type="NCBIfam" id="TIGR01648">
    <property type="entry name" value="hnRNP-R-Q"/>
    <property type="match status" value="1"/>
</dbReference>
<accession>A0A9J6C2P9</accession>
<dbReference type="CDD" id="cd12250">
    <property type="entry name" value="RRM2_hnRNPR_like"/>
    <property type="match status" value="1"/>
</dbReference>
<dbReference type="CDD" id="cd12249">
    <property type="entry name" value="RRM1_hnRNPR_like"/>
    <property type="match status" value="1"/>
</dbReference>
<evidence type="ECO:0000256" key="5">
    <source>
        <dbReference type="PROSITE-ProRule" id="PRU00176"/>
    </source>
</evidence>
<evidence type="ECO:0000256" key="2">
    <source>
        <dbReference type="ARBA" id="ARBA00022490"/>
    </source>
</evidence>
<dbReference type="GO" id="GO:0005737">
    <property type="term" value="C:cytoplasm"/>
    <property type="evidence" value="ECO:0007669"/>
    <property type="project" value="UniProtKB-SubCell"/>
</dbReference>
<sequence>MDKLNFNKQRNNESCGDGVRTENFIKLIDFDLNENVAEKLDDIFKTGKLSFEELDERAIAALKEFGNEGALEVLNKFMESSLEYVNNKSAFLCGIMKTYRQKMKAIREGVPLETLEKSPIRKGPSAEIISKILSRTGYELDVTTGQRKYFLPNSDSFLNNCSEVFCGRIPKEIFEDELVELFEQVGPILDLRLMMDPLTGMNRGYAFITFLNPDSAKIAEKTFNNYEIRPKRCLKVNISVPNKRIFIGNIPKMKTKFEIFEEFNKLTTGLRDVIIYSSPNENKNNRGFCFLEYDTHKNASLAKRRLGSGKIKVWSCDIIVDWADPIEQPDDEIMNQVKVLYVRNIVQQVTEDMLRAEFQFYGGVERVKKIKDFAFIHFEKRQNAELAMRSLNGFEMCGTKIEVTLAKPPADKKKKEEIFRARERRMHQIIKSRCFKKAINPTYILSPNDISKHSIDVGLRYSNRTGQPVHTYLPMQPSLYISKTSIRPSYDSDYSINSQSI</sequence>
<dbReference type="GO" id="GO:0003723">
    <property type="term" value="F:RNA binding"/>
    <property type="evidence" value="ECO:0007669"/>
    <property type="project" value="UniProtKB-UniRule"/>
</dbReference>
<feature type="domain" description="RRM" evidence="6">
    <location>
        <begin position="162"/>
        <end position="241"/>
    </location>
</feature>
<dbReference type="InterPro" id="IPR041337">
    <property type="entry name" value="hnRNP_Q_AcD"/>
</dbReference>
<evidence type="ECO:0000256" key="1">
    <source>
        <dbReference type="ARBA" id="ARBA00004496"/>
    </source>
</evidence>
<dbReference type="Gene3D" id="3.30.70.330">
    <property type="match status" value="3"/>
</dbReference>
<evidence type="ECO:0000256" key="3">
    <source>
        <dbReference type="ARBA" id="ARBA00022737"/>
    </source>
</evidence>
<evidence type="ECO:0000313" key="7">
    <source>
        <dbReference type="EMBL" id="KAG5676303.1"/>
    </source>
</evidence>
<keyword evidence="2" id="KW-0963">Cytoplasm</keyword>
<proteinExistence type="predicted"/>
<comment type="caution">
    <text evidence="7">The sequence shown here is derived from an EMBL/GenBank/DDBJ whole genome shotgun (WGS) entry which is preliminary data.</text>
</comment>
<dbReference type="PANTHER" id="PTHR21245">
    <property type="entry name" value="HETEROGENEOUS NUCLEAR RIBONUCLEOPROTEIN"/>
    <property type="match status" value="1"/>
</dbReference>
<gene>
    <name evidence="7" type="ORF">PVAND_006150</name>
</gene>
<dbReference type="InterPro" id="IPR035979">
    <property type="entry name" value="RBD_domain_sf"/>
</dbReference>
<protein>
    <recommendedName>
        <fullName evidence="6">RRM domain-containing protein</fullName>
    </recommendedName>
</protein>
<dbReference type="SUPFAM" id="SSF54928">
    <property type="entry name" value="RNA-binding domain, RBD"/>
    <property type="match status" value="2"/>
</dbReference>
<dbReference type="OrthoDB" id="3800936at2759"/>
<feature type="domain" description="RRM" evidence="6">
    <location>
        <begin position="338"/>
        <end position="408"/>
    </location>
</feature>
<dbReference type="InterPro" id="IPR006535">
    <property type="entry name" value="HnRNP_R/Q_splicing_fac"/>
</dbReference>
<dbReference type="PROSITE" id="PS50102">
    <property type="entry name" value="RRM"/>
    <property type="match status" value="3"/>
</dbReference>
<dbReference type="EMBL" id="JADBJN010000002">
    <property type="protein sequence ID" value="KAG5676303.1"/>
    <property type="molecule type" value="Genomic_DNA"/>
</dbReference>
<dbReference type="SMART" id="SM00360">
    <property type="entry name" value="RRM"/>
    <property type="match status" value="3"/>
</dbReference>
<keyword evidence="8" id="KW-1185">Reference proteome</keyword>
<dbReference type="InterPro" id="IPR000504">
    <property type="entry name" value="RRM_dom"/>
</dbReference>
<keyword evidence="4 5" id="KW-0694">RNA-binding</keyword>
<dbReference type="FunFam" id="3.30.70.330:FF:000027">
    <property type="entry name" value="Heterogeneous nuclear ribonucleoprotein q isoform"/>
    <property type="match status" value="1"/>
</dbReference>
<evidence type="ECO:0000256" key="4">
    <source>
        <dbReference type="ARBA" id="ARBA00022884"/>
    </source>
</evidence>
<reference evidence="7" key="1">
    <citation type="submission" date="2021-03" db="EMBL/GenBank/DDBJ databases">
        <title>Chromosome level genome of the anhydrobiotic midge Polypedilum vanderplanki.</title>
        <authorList>
            <person name="Yoshida Y."/>
            <person name="Kikawada T."/>
            <person name="Gusev O."/>
        </authorList>
    </citation>
    <scope>NUCLEOTIDE SEQUENCE</scope>
    <source>
        <strain evidence="7">NIAS01</strain>
        <tissue evidence="7">Whole body or cell culture</tissue>
    </source>
</reference>
<evidence type="ECO:0000313" key="8">
    <source>
        <dbReference type="Proteomes" id="UP001107558"/>
    </source>
</evidence>
<organism evidence="7 8">
    <name type="scientific">Polypedilum vanderplanki</name>
    <name type="common">Sleeping chironomid midge</name>
    <dbReference type="NCBI Taxonomy" id="319348"/>
    <lineage>
        <taxon>Eukaryota</taxon>
        <taxon>Metazoa</taxon>
        <taxon>Ecdysozoa</taxon>
        <taxon>Arthropoda</taxon>
        <taxon>Hexapoda</taxon>
        <taxon>Insecta</taxon>
        <taxon>Pterygota</taxon>
        <taxon>Neoptera</taxon>
        <taxon>Endopterygota</taxon>
        <taxon>Diptera</taxon>
        <taxon>Nematocera</taxon>
        <taxon>Chironomoidea</taxon>
        <taxon>Chironomidae</taxon>
        <taxon>Chironominae</taxon>
        <taxon>Polypedilum</taxon>
        <taxon>Polypedilum</taxon>
    </lineage>
</organism>
<dbReference type="AlphaFoldDB" id="A0A9J6C2P9"/>
<dbReference type="Pfam" id="PF00076">
    <property type="entry name" value="RRM_1"/>
    <property type="match status" value="3"/>
</dbReference>